<evidence type="ECO:0000259" key="1">
    <source>
        <dbReference type="SMART" id="SM00867"/>
    </source>
</evidence>
<dbReference type="PANTHER" id="PTHR34406:SF1">
    <property type="entry name" value="PROTEIN YCEI"/>
    <property type="match status" value="1"/>
</dbReference>
<dbReference type="SMART" id="SM00867">
    <property type="entry name" value="YceI"/>
    <property type="match status" value="1"/>
</dbReference>
<dbReference type="AlphaFoldDB" id="A0A5C4RYX5"/>
<dbReference type="OrthoDB" id="9811006at2"/>
<accession>A0A5C4RYX5</accession>
<name>A0A5C4RYX5_9GAMM</name>
<dbReference type="InterPro" id="IPR007372">
    <property type="entry name" value="Lipid/polyisoprenoid-bd_YceI"/>
</dbReference>
<reference evidence="2 3" key="1">
    <citation type="submission" date="2019-03" db="EMBL/GenBank/DDBJ databases">
        <title>Arenimonas daejeonensis sp. nov., isolated from compost.</title>
        <authorList>
            <person name="Jeon C.O."/>
        </authorList>
    </citation>
    <scope>NUCLEOTIDE SEQUENCE [LARGE SCALE GENOMIC DNA]</scope>
    <source>
        <strain evidence="2 3">R29</strain>
    </source>
</reference>
<organism evidence="2 3">
    <name type="scientific">Arenimonas terrae</name>
    <dbReference type="NCBI Taxonomy" id="2546226"/>
    <lineage>
        <taxon>Bacteria</taxon>
        <taxon>Pseudomonadati</taxon>
        <taxon>Pseudomonadota</taxon>
        <taxon>Gammaproteobacteria</taxon>
        <taxon>Lysobacterales</taxon>
        <taxon>Lysobacteraceae</taxon>
        <taxon>Arenimonas</taxon>
    </lineage>
</organism>
<evidence type="ECO:0000313" key="2">
    <source>
        <dbReference type="EMBL" id="TNJ35861.1"/>
    </source>
</evidence>
<dbReference type="PANTHER" id="PTHR34406">
    <property type="entry name" value="PROTEIN YCEI"/>
    <property type="match status" value="1"/>
</dbReference>
<protein>
    <submittedName>
        <fullName evidence="2">Polyisoprenoid-binding protein</fullName>
    </submittedName>
</protein>
<dbReference type="Pfam" id="PF04264">
    <property type="entry name" value="YceI"/>
    <property type="match status" value="1"/>
</dbReference>
<comment type="caution">
    <text evidence="2">The sequence shown here is derived from an EMBL/GenBank/DDBJ whole genome shotgun (WGS) entry which is preliminary data.</text>
</comment>
<feature type="domain" description="Lipid/polyisoprenoid-binding YceI-like" evidence="1">
    <location>
        <begin position="18"/>
        <end position="182"/>
    </location>
</feature>
<sequence>MLLLLALPAAPAVAGNEAFRLDPVHTRVAFRVDHAGLSRAVGTFAGATGVLEFDPEDWRAARLEVRLPLSSLDLGDADWTRKVLAPAFLDAGDHPEAHFVSTAVEPIGPDQARVTGQLSLRGRSHPVVLDVRLNALKRHPLTFRRTAGFSATARLDRRSFGIDTWPNVIGHEVELLIEAEAIHDRGAAAPAAPETDDADPQ</sequence>
<evidence type="ECO:0000313" key="3">
    <source>
        <dbReference type="Proteomes" id="UP000305760"/>
    </source>
</evidence>
<gene>
    <name evidence="2" type="ORF">E1B00_06305</name>
</gene>
<keyword evidence="3" id="KW-1185">Reference proteome</keyword>
<dbReference type="Proteomes" id="UP000305760">
    <property type="component" value="Unassembled WGS sequence"/>
</dbReference>
<dbReference type="Gene3D" id="2.40.128.110">
    <property type="entry name" value="Lipid/polyisoprenoid-binding, YceI-like"/>
    <property type="match status" value="1"/>
</dbReference>
<dbReference type="SUPFAM" id="SSF101874">
    <property type="entry name" value="YceI-like"/>
    <property type="match status" value="1"/>
</dbReference>
<dbReference type="InterPro" id="IPR036761">
    <property type="entry name" value="TTHA0802/YceI-like_sf"/>
</dbReference>
<dbReference type="EMBL" id="SMDR01000001">
    <property type="protein sequence ID" value="TNJ35861.1"/>
    <property type="molecule type" value="Genomic_DNA"/>
</dbReference>
<proteinExistence type="predicted"/>